<dbReference type="RefSeq" id="WP_265617262.1">
    <property type="nucleotide sequence ID" value="NZ_JAPFRD010000010.1"/>
</dbReference>
<keyword evidence="2" id="KW-1185">Reference proteome</keyword>
<dbReference type="EMBL" id="JAPFRD010000010">
    <property type="protein sequence ID" value="MCW8108535.1"/>
    <property type="molecule type" value="Genomic_DNA"/>
</dbReference>
<reference evidence="1" key="1">
    <citation type="submission" date="2022-11" db="EMBL/GenBank/DDBJ databases">
        <title>Alteromonas sp. nov., isolated from sea water of the Qingdao.</title>
        <authorList>
            <person name="Wang Q."/>
        </authorList>
    </citation>
    <scope>NUCLEOTIDE SEQUENCE</scope>
    <source>
        <strain evidence="1">ASW11-7</strain>
    </source>
</reference>
<gene>
    <name evidence="1" type="ORF">OPS25_08505</name>
</gene>
<sequence length="220" mass="24986">MHSIHPRHKPNEVVTTFRSDGLVVLGKLPEQYIDNLRRKIDYLAWNGYRLVHEVADEIFQLSQDPALISLLLTYFKREPKLIKASLFVTGPETGLPDHNQNLFYFDYAGWESLNVFVHLTDVNAQSSFYIYVKGSAQKIGLRDVIRHCVPSNEINDRFNTSVTPIVGAAATIFIENAEGFHRRHKGSECRLLSNLLYTSHGNLLSYGRATDKGQSISPVR</sequence>
<organism evidence="1 2">
    <name type="scientific">Alteromonas aquimaris</name>
    <dbReference type="NCBI Taxonomy" id="2998417"/>
    <lineage>
        <taxon>Bacteria</taxon>
        <taxon>Pseudomonadati</taxon>
        <taxon>Pseudomonadota</taxon>
        <taxon>Gammaproteobacteria</taxon>
        <taxon>Alteromonadales</taxon>
        <taxon>Alteromonadaceae</taxon>
        <taxon>Alteromonas/Salinimonas group</taxon>
        <taxon>Alteromonas</taxon>
    </lineage>
</organism>
<protein>
    <recommendedName>
        <fullName evidence="3">Phytanoyl-CoA dioxygenase</fullName>
    </recommendedName>
</protein>
<evidence type="ECO:0000313" key="2">
    <source>
        <dbReference type="Proteomes" id="UP001142810"/>
    </source>
</evidence>
<dbReference type="SUPFAM" id="SSF51197">
    <property type="entry name" value="Clavaminate synthase-like"/>
    <property type="match status" value="1"/>
</dbReference>
<proteinExistence type="predicted"/>
<comment type="caution">
    <text evidence="1">The sequence shown here is derived from an EMBL/GenBank/DDBJ whole genome shotgun (WGS) entry which is preliminary data.</text>
</comment>
<evidence type="ECO:0008006" key="3">
    <source>
        <dbReference type="Google" id="ProtNLM"/>
    </source>
</evidence>
<name>A0ABT3P6Y4_9ALTE</name>
<evidence type="ECO:0000313" key="1">
    <source>
        <dbReference type="EMBL" id="MCW8108535.1"/>
    </source>
</evidence>
<dbReference type="Proteomes" id="UP001142810">
    <property type="component" value="Unassembled WGS sequence"/>
</dbReference>
<accession>A0ABT3P6Y4</accession>
<dbReference type="Gene3D" id="2.60.120.620">
    <property type="entry name" value="q2cbj1_9rhob like domain"/>
    <property type="match status" value="1"/>
</dbReference>